<accession>A0A543FFG4</accession>
<keyword evidence="4" id="KW-0521">NADP</keyword>
<evidence type="ECO:0000259" key="6">
    <source>
        <dbReference type="Pfam" id="PF01593"/>
    </source>
</evidence>
<dbReference type="Gene3D" id="3.50.50.60">
    <property type="entry name" value="FAD/NAD(P)-binding domain"/>
    <property type="match status" value="2"/>
</dbReference>
<comment type="caution">
    <text evidence="7">The sequence shown here is derived from an EMBL/GenBank/DDBJ whole genome shotgun (WGS) entry which is preliminary data.</text>
</comment>
<keyword evidence="8" id="KW-1185">Reference proteome</keyword>
<dbReference type="InterPro" id="IPR002937">
    <property type="entry name" value="Amino_oxidase"/>
</dbReference>
<dbReference type="Pfam" id="PF01593">
    <property type="entry name" value="Amino_oxidase"/>
    <property type="match status" value="2"/>
</dbReference>
<evidence type="ECO:0000256" key="2">
    <source>
        <dbReference type="ARBA" id="ARBA00022729"/>
    </source>
</evidence>
<evidence type="ECO:0000256" key="1">
    <source>
        <dbReference type="ARBA" id="ARBA00022630"/>
    </source>
</evidence>
<proteinExistence type="predicted"/>
<dbReference type="AlphaFoldDB" id="A0A543FFG4"/>
<dbReference type="PANTHER" id="PTHR46091:SF3">
    <property type="entry name" value="AMINE OXIDASE DOMAIN-CONTAINING PROTEIN"/>
    <property type="match status" value="1"/>
</dbReference>
<evidence type="ECO:0000313" key="8">
    <source>
        <dbReference type="Proteomes" id="UP000316331"/>
    </source>
</evidence>
<reference evidence="7 8" key="1">
    <citation type="submission" date="2019-06" db="EMBL/GenBank/DDBJ databases">
        <title>Sequencing the genomes of 1000 actinobacteria strains.</title>
        <authorList>
            <person name="Klenk H.-P."/>
        </authorList>
    </citation>
    <scope>NUCLEOTIDE SEQUENCE [LARGE SCALE GENOMIC DNA]</scope>
    <source>
        <strain evidence="7 8">DSM 103495</strain>
    </source>
</reference>
<keyword evidence="2" id="KW-0732">Signal</keyword>
<keyword evidence="5" id="KW-0520">NAD</keyword>
<dbReference type="Proteomes" id="UP000316331">
    <property type="component" value="Unassembled WGS sequence"/>
</dbReference>
<evidence type="ECO:0000313" key="7">
    <source>
        <dbReference type="EMBL" id="TQM32494.1"/>
    </source>
</evidence>
<keyword evidence="1" id="KW-0285">Flavoprotein</keyword>
<keyword evidence="3" id="KW-0274">FAD</keyword>
<feature type="domain" description="Amine oxidase" evidence="6">
    <location>
        <begin position="17"/>
        <end position="280"/>
    </location>
</feature>
<dbReference type="EMBL" id="VFPG01000001">
    <property type="protein sequence ID" value="TQM32494.1"/>
    <property type="molecule type" value="Genomic_DNA"/>
</dbReference>
<dbReference type="RefSeq" id="WP_141810391.1">
    <property type="nucleotide sequence ID" value="NZ_VFPG01000001.1"/>
</dbReference>
<dbReference type="PANTHER" id="PTHR46091">
    <property type="entry name" value="BLR7054 PROTEIN"/>
    <property type="match status" value="1"/>
</dbReference>
<dbReference type="SUPFAM" id="SSF51905">
    <property type="entry name" value="FAD/NAD(P)-binding domain"/>
    <property type="match status" value="1"/>
</dbReference>
<evidence type="ECO:0000256" key="5">
    <source>
        <dbReference type="ARBA" id="ARBA00023027"/>
    </source>
</evidence>
<dbReference type="OrthoDB" id="9774675at2"/>
<evidence type="ECO:0000256" key="3">
    <source>
        <dbReference type="ARBA" id="ARBA00022827"/>
    </source>
</evidence>
<feature type="domain" description="Amine oxidase" evidence="6">
    <location>
        <begin position="475"/>
        <end position="528"/>
    </location>
</feature>
<dbReference type="GO" id="GO:0016491">
    <property type="term" value="F:oxidoreductase activity"/>
    <property type="evidence" value="ECO:0007669"/>
    <property type="project" value="InterPro"/>
</dbReference>
<sequence length="569" mass="60780">MPEFDSIVIGSGLGGSSAAAHLAAAGQRVLLLERYSVLGGSSHVFRRQGKWEFDCGVHYVGDCGPGGQIPTLMRGLGLDDRITWLPLDAAGFDTVRGPDLEFRLPADWDGYEANLVAAFPQDATGLRRMVRILRAIGEPWDRDRTPATISAQWSWIRKTGPAAAFAALPVISLFTMCGLAPRTILALSVHCGLLGSTPTRATTALYAVLLHNYVGGGAYYPRGGGQALSAGFAEVTASHGGTIRRNAAVEKILIDNNRVRGVRLAGGETITASSVVSAADILRTFRDLVGHEHLPLPYRARISQLKMSLPFINAYFGIEMDLSTAPNCNFFAIPTWDDATSLLKLANMQRTLLGGAGFADGEQWARRVAARQPMFVQSSSRRDPAHAAAAPAGHATVEVQSIVPHRPRLWGVDGYDIDGHEYRNDRTYNNVKAILLEGMAQRMEQAFPGAGSAIRFCELATPATQERYVGNTCGAPFGLDVTPTQIGPLRPGTRTPVEGLYLAGTSTAWGPATEGAMLSGRQAASAILGRDLSAEVRDGAVLADPSKLTAWPSDFDALRSASSQLDKTA</sequence>
<organism evidence="7 8">
    <name type="scientific">Nocardia bhagyanarayanae</name>
    <dbReference type="NCBI Taxonomy" id="1215925"/>
    <lineage>
        <taxon>Bacteria</taxon>
        <taxon>Bacillati</taxon>
        <taxon>Actinomycetota</taxon>
        <taxon>Actinomycetes</taxon>
        <taxon>Mycobacteriales</taxon>
        <taxon>Nocardiaceae</taxon>
        <taxon>Nocardia</taxon>
    </lineage>
</organism>
<dbReference type="InterPro" id="IPR052206">
    <property type="entry name" value="Retinol_saturase"/>
</dbReference>
<evidence type="ECO:0000256" key="4">
    <source>
        <dbReference type="ARBA" id="ARBA00022857"/>
    </source>
</evidence>
<protein>
    <submittedName>
        <fullName evidence="7">All-trans-retinol 13,14-reductase</fullName>
    </submittedName>
</protein>
<gene>
    <name evidence="7" type="ORF">FB390_4177</name>
</gene>
<dbReference type="InterPro" id="IPR036188">
    <property type="entry name" value="FAD/NAD-bd_sf"/>
</dbReference>
<name>A0A543FFG4_9NOCA</name>